<dbReference type="Gene3D" id="3.30.360.20">
    <property type="entry name" value="RNA 3'-terminal phosphate cyclase, insert domain"/>
    <property type="match status" value="1"/>
</dbReference>
<dbReference type="InterPro" id="IPR013792">
    <property type="entry name" value="RNA3'P_cycl/enolpyr_Trfase_a/b"/>
</dbReference>
<dbReference type="AlphaFoldDB" id="A0A1Z4VR44"/>
<dbReference type="GO" id="GO:0006396">
    <property type="term" value="P:RNA processing"/>
    <property type="evidence" value="ECO:0007669"/>
    <property type="project" value="UniProtKB-UniRule"/>
</dbReference>
<dbReference type="Pfam" id="PF01137">
    <property type="entry name" value="RTC"/>
    <property type="match status" value="1"/>
</dbReference>
<dbReference type="InterPro" id="IPR036553">
    <property type="entry name" value="RPTC_insert"/>
</dbReference>
<dbReference type="SUPFAM" id="SSF52913">
    <property type="entry name" value="RNA 3'-terminal phosphate cyclase, RPTC, insert domain"/>
    <property type="match status" value="1"/>
</dbReference>
<dbReference type="KEGG" id="ttc:FOKN1_1411"/>
<keyword evidence="10" id="KW-1185">Reference proteome</keyword>
<sequence length="346" mass="37026">MNQPEVAQPLSLDGSIGEGGGQVLRTALSLSLCLQRPFRIENIRIGRKRPGLQPQHLAAVRAATAISDAVVEGDAPGSTALSFAPGPVRAGVYHFDIGTAGSTGLLLQTLLPALMLGEDDSTLTLDGGTHNPLAPTFEYLNQAYLPMINRMGPQIQAELVRPGFYPEGGGRIRVHIRPAVHLWPLQIPRRGKVLTLDGQALVANLPLEIAERELAVLQSGLAVHAGGLQAHRVEDCISTGNAVWVSVYSEHITEVFSVLGEKGVPAETVAQSLVDQVRTYLDEDVPVGPWLADQLLLPMALAGQGSFRSLEPSAHTTTQIEVIAAFTGRRFQVRPTDKGHVLISLE</sequence>
<dbReference type="GO" id="GO:0005737">
    <property type="term" value="C:cytoplasm"/>
    <property type="evidence" value="ECO:0007669"/>
    <property type="project" value="UniProtKB-SubCell"/>
</dbReference>
<dbReference type="InterPro" id="IPR037136">
    <property type="entry name" value="RNA3'_phos_cyclase_dom_sf"/>
</dbReference>
<proteinExistence type="inferred from homology"/>
<evidence type="ECO:0000256" key="5">
    <source>
        <dbReference type="HAMAP-Rule" id="MF_00200"/>
    </source>
</evidence>
<evidence type="ECO:0000256" key="4">
    <source>
        <dbReference type="ARBA" id="ARBA00024481"/>
    </source>
</evidence>
<dbReference type="NCBIfam" id="NF003246">
    <property type="entry name" value="PRK04204.1-2"/>
    <property type="match status" value="1"/>
</dbReference>
<evidence type="ECO:0000256" key="1">
    <source>
        <dbReference type="ARBA" id="ARBA00009206"/>
    </source>
</evidence>
<feature type="active site" description="Tele-AMP-histidine intermediate" evidence="5">
    <location>
        <position position="315"/>
    </location>
</feature>
<keyword evidence="5" id="KW-0963">Cytoplasm</keyword>
<reference evidence="9 10" key="1">
    <citation type="submission" date="2017-05" db="EMBL/GenBank/DDBJ databases">
        <title>Thiocyanate degradation by Thiohalobacter thiocyanaticus FOKN1.</title>
        <authorList>
            <person name="Oshiki M."/>
            <person name="Fukushima T."/>
            <person name="Kawano S."/>
            <person name="Nakagawa J."/>
        </authorList>
    </citation>
    <scope>NUCLEOTIDE SEQUENCE [LARGE SCALE GENOMIC DNA]</scope>
    <source>
        <strain evidence="9 10">FOKN1</strain>
    </source>
</reference>
<evidence type="ECO:0000259" key="8">
    <source>
        <dbReference type="Pfam" id="PF05189"/>
    </source>
</evidence>
<protein>
    <recommendedName>
        <fullName evidence="5 6">RNA 3'-terminal phosphate cyclase</fullName>
        <shortName evidence="5">RNA cyclase</shortName>
        <shortName evidence="5">RNA-3'-phosphate cyclase</shortName>
        <ecNumber evidence="5 6">6.5.1.4</ecNumber>
    </recommendedName>
</protein>
<keyword evidence="5" id="KW-0067">ATP-binding</keyword>
<organism evidence="9 10">
    <name type="scientific">Thiohalobacter thiocyanaticus</name>
    <dbReference type="NCBI Taxonomy" id="585455"/>
    <lineage>
        <taxon>Bacteria</taxon>
        <taxon>Pseudomonadati</taxon>
        <taxon>Pseudomonadota</taxon>
        <taxon>Gammaproteobacteria</taxon>
        <taxon>Thiohalobacterales</taxon>
        <taxon>Thiohalobacteraceae</taxon>
        <taxon>Thiohalobacter</taxon>
    </lineage>
</organism>
<dbReference type="NCBIfam" id="TIGR03399">
    <property type="entry name" value="RNA_3prim_cycl"/>
    <property type="match status" value="1"/>
</dbReference>
<gene>
    <name evidence="5" type="primary">rtcA</name>
    <name evidence="9" type="ORF">FOKN1_1411</name>
</gene>
<dbReference type="InterPro" id="IPR017770">
    <property type="entry name" value="RNA3'_term_phos_cyc_type_1"/>
</dbReference>
<dbReference type="Pfam" id="PF05189">
    <property type="entry name" value="RTC_insert"/>
    <property type="match status" value="1"/>
</dbReference>
<dbReference type="PANTHER" id="PTHR11096">
    <property type="entry name" value="RNA 3' TERMINAL PHOSPHATE CYCLASE"/>
    <property type="match status" value="1"/>
</dbReference>
<dbReference type="PANTHER" id="PTHR11096:SF0">
    <property type="entry name" value="RNA 3'-TERMINAL PHOSPHATE CYCLASE"/>
    <property type="match status" value="1"/>
</dbReference>
<feature type="binding site" evidence="5">
    <location>
        <position position="108"/>
    </location>
    <ligand>
        <name>ATP</name>
        <dbReference type="ChEBI" id="CHEBI:30616"/>
    </ligand>
</feature>
<dbReference type="Gene3D" id="3.65.10.20">
    <property type="entry name" value="RNA 3'-terminal phosphate cyclase domain"/>
    <property type="match status" value="1"/>
</dbReference>
<comment type="catalytic activity">
    <reaction evidence="4 5">
        <text>a 3'-end 3'-phospho-ribonucleotide-RNA + ATP = a 3'-end 2',3'-cyclophospho-ribonucleotide-RNA + AMP + diphosphate</text>
        <dbReference type="Rhea" id="RHEA:23976"/>
        <dbReference type="Rhea" id="RHEA-COMP:10463"/>
        <dbReference type="Rhea" id="RHEA-COMP:10464"/>
        <dbReference type="ChEBI" id="CHEBI:30616"/>
        <dbReference type="ChEBI" id="CHEBI:33019"/>
        <dbReference type="ChEBI" id="CHEBI:83062"/>
        <dbReference type="ChEBI" id="CHEBI:83064"/>
        <dbReference type="ChEBI" id="CHEBI:456215"/>
        <dbReference type="EC" id="6.5.1.4"/>
    </reaction>
</comment>
<comment type="similarity">
    <text evidence="1 5">Belongs to the RNA 3'-terminal cyclase family. Type 1 subfamily.</text>
</comment>
<keyword evidence="2 5" id="KW-0436">Ligase</keyword>
<evidence type="ECO:0000256" key="3">
    <source>
        <dbReference type="ARBA" id="ARBA00022741"/>
    </source>
</evidence>
<feature type="domain" description="RNA 3'-terminal phosphate cyclase insert" evidence="8">
    <location>
        <begin position="189"/>
        <end position="281"/>
    </location>
</feature>
<keyword evidence="3 5" id="KW-0547">Nucleotide-binding</keyword>
<dbReference type="EMBL" id="AP018052">
    <property type="protein sequence ID" value="BAZ93808.1"/>
    <property type="molecule type" value="Genomic_DNA"/>
</dbReference>
<dbReference type="InterPro" id="IPR013791">
    <property type="entry name" value="RNA3'-term_phos_cycl_insert"/>
</dbReference>
<dbReference type="GO" id="GO:0003963">
    <property type="term" value="F:RNA-3'-phosphate cyclase activity"/>
    <property type="evidence" value="ECO:0007669"/>
    <property type="project" value="UniProtKB-UniRule"/>
</dbReference>
<comment type="function">
    <text evidence="5">Catalyzes the conversion of 3'-phosphate to a 2',3'-cyclic phosphodiester at the end of RNA. The mechanism of action of the enzyme occurs in 3 steps: (A) adenylation of the enzyme by ATP; (B) transfer of adenylate to an RNA-N3'P to produce RNA-N3'PP5'A; (C) and attack of the adjacent 2'-hydroxyl on the 3'-phosphorus in the diester linkage to produce the cyclic end product. The biological role of this enzyme is unknown but it is likely to function in some aspects of cellular RNA processing.</text>
</comment>
<accession>A0A1Z4VR44</accession>
<dbReference type="Proteomes" id="UP000218765">
    <property type="component" value="Chromosome"/>
</dbReference>
<dbReference type="InterPro" id="IPR023797">
    <property type="entry name" value="RNA3'_phos_cyclase_dom"/>
</dbReference>
<evidence type="ECO:0000313" key="9">
    <source>
        <dbReference type="EMBL" id="BAZ93808.1"/>
    </source>
</evidence>
<evidence type="ECO:0000259" key="7">
    <source>
        <dbReference type="Pfam" id="PF01137"/>
    </source>
</evidence>
<dbReference type="SUPFAM" id="SSF55205">
    <property type="entry name" value="EPT/RTPC-like"/>
    <property type="match status" value="2"/>
</dbReference>
<evidence type="ECO:0000256" key="6">
    <source>
        <dbReference type="NCBIfam" id="TIGR03399"/>
    </source>
</evidence>
<dbReference type="HAMAP" id="MF_00200">
    <property type="entry name" value="RTC"/>
    <property type="match status" value="1"/>
</dbReference>
<dbReference type="EC" id="6.5.1.4" evidence="5 6"/>
<evidence type="ECO:0000313" key="10">
    <source>
        <dbReference type="Proteomes" id="UP000218765"/>
    </source>
</evidence>
<feature type="domain" description="RNA 3'-terminal phosphate cyclase" evidence="7">
    <location>
        <begin position="16"/>
        <end position="333"/>
    </location>
</feature>
<name>A0A1Z4VR44_9GAMM</name>
<dbReference type="RefSeq" id="WP_096365964.1">
    <property type="nucleotide sequence ID" value="NZ_AP018052.1"/>
</dbReference>
<dbReference type="OrthoDB" id="9789235at2"/>
<dbReference type="PIRSF" id="PIRSF005378">
    <property type="entry name" value="RNA3'_term_phos_cycl_euk"/>
    <property type="match status" value="1"/>
</dbReference>
<dbReference type="InterPro" id="IPR000228">
    <property type="entry name" value="RNA3'_term_phos_cyc"/>
</dbReference>
<comment type="caution">
    <text evidence="5">Lacks conserved residue(s) required for the propagation of feature annotation.</text>
</comment>
<comment type="subcellular location">
    <subcellularLocation>
        <location evidence="5">Cytoplasm</location>
    </subcellularLocation>
</comment>
<dbReference type="GO" id="GO:0005524">
    <property type="term" value="F:ATP binding"/>
    <property type="evidence" value="ECO:0007669"/>
    <property type="project" value="UniProtKB-KW"/>
</dbReference>
<evidence type="ECO:0000256" key="2">
    <source>
        <dbReference type="ARBA" id="ARBA00022598"/>
    </source>
</evidence>